<dbReference type="CTD" id="55779"/>
<evidence type="ECO:0000256" key="16">
    <source>
        <dbReference type="SAM" id="MobiDB-lite"/>
    </source>
</evidence>
<feature type="domain" description="EML-like first beta-propeller" evidence="17">
    <location>
        <begin position="188"/>
        <end position="422"/>
    </location>
</feature>
<evidence type="ECO:0000313" key="18">
    <source>
        <dbReference type="Proteomes" id="UP000000715"/>
    </source>
</evidence>
<evidence type="ECO:0000256" key="2">
    <source>
        <dbReference type="ARBA" id="ARBA00022490"/>
    </source>
</evidence>
<dbReference type="FunFam" id="2.130.10.10:FF:000547">
    <property type="entry name" value="Cilia- and flagella-associated protein 44"/>
    <property type="match status" value="1"/>
</dbReference>
<evidence type="ECO:0000313" key="19">
    <source>
        <dbReference type="RefSeq" id="XP_044944322.1"/>
    </source>
</evidence>
<keyword evidence="9" id="KW-0206">Cytoskeleton</keyword>
<feature type="region of interest" description="Disordered" evidence="16">
    <location>
        <begin position="703"/>
        <end position="733"/>
    </location>
</feature>
<keyword evidence="10" id="KW-0966">Cell projection</keyword>
<feature type="coiled-coil region" evidence="15">
    <location>
        <begin position="1534"/>
        <end position="1582"/>
    </location>
</feature>
<feature type="compositionally biased region" description="Basic and acidic residues" evidence="16">
    <location>
        <begin position="1"/>
        <end position="23"/>
    </location>
</feature>
<accession>A0A8U0SKI1</accession>
<dbReference type="InterPro" id="IPR001680">
    <property type="entry name" value="WD40_rpt"/>
</dbReference>
<protein>
    <recommendedName>
        <fullName evidence="13">Cilia- and flagella-associated protein 44</fullName>
    </recommendedName>
</protein>
<keyword evidence="2" id="KW-0963">Cytoplasm</keyword>
<dbReference type="InterPro" id="IPR036322">
    <property type="entry name" value="WD40_repeat_dom_sf"/>
</dbReference>
<gene>
    <name evidence="19" type="primary">CFAP44</name>
</gene>
<feature type="compositionally biased region" description="Basic and acidic residues" evidence="16">
    <location>
        <begin position="946"/>
        <end position="970"/>
    </location>
</feature>
<keyword evidence="7 15" id="KW-0175">Coiled coil</keyword>
<name>A0A8U0SKI1_MUSPF</name>
<keyword evidence="18" id="KW-1185">Reference proteome</keyword>
<evidence type="ECO:0000256" key="11">
    <source>
        <dbReference type="ARBA" id="ARBA00055223"/>
    </source>
</evidence>
<dbReference type="RefSeq" id="XP_044944322.1">
    <property type="nucleotide sequence ID" value="XM_045088387.1"/>
</dbReference>
<proteinExistence type="inferred from homology"/>
<feature type="coiled-coil region" evidence="15">
    <location>
        <begin position="1444"/>
        <end position="1499"/>
    </location>
</feature>
<dbReference type="PROSITE" id="PS00678">
    <property type="entry name" value="WD_REPEATS_1"/>
    <property type="match status" value="1"/>
</dbReference>
<feature type="compositionally biased region" description="Acidic residues" evidence="16">
    <location>
        <begin position="1388"/>
        <end position="1421"/>
    </location>
</feature>
<feature type="compositionally biased region" description="Low complexity" evidence="16">
    <location>
        <begin position="24"/>
        <end position="34"/>
    </location>
</feature>
<feature type="repeat" description="WD" evidence="14">
    <location>
        <begin position="463"/>
        <end position="504"/>
    </location>
</feature>
<evidence type="ECO:0000256" key="6">
    <source>
        <dbReference type="ARBA" id="ARBA00022846"/>
    </source>
</evidence>
<feature type="coiled-coil region" evidence="15">
    <location>
        <begin position="1300"/>
        <end position="1355"/>
    </location>
</feature>
<dbReference type="Proteomes" id="UP000000715">
    <property type="component" value="Unplaced"/>
</dbReference>
<dbReference type="InterPro" id="IPR055439">
    <property type="entry name" value="Beta-prop_EML_1st"/>
</dbReference>
<dbReference type="PROSITE" id="PS50294">
    <property type="entry name" value="WD_REPEATS_REGION"/>
    <property type="match status" value="1"/>
</dbReference>
<evidence type="ECO:0000259" key="17">
    <source>
        <dbReference type="Pfam" id="PF23409"/>
    </source>
</evidence>
<dbReference type="SUPFAM" id="SSF50978">
    <property type="entry name" value="WD40 repeat-like"/>
    <property type="match status" value="1"/>
</dbReference>
<dbReference type="GeneID" id="101673795"/>
<evidence type="ECO:0000256" key="14">
    <source>
        <dbReference type="PROSITE-ProRule" id="PRU00221"/>
    </source>
</evidence>
<reference evidence="19" key="1">
    <citation type="submission" date="2025-08" db="UniProtKB">
        <authorList>
            <consortium name="RefSeq"/>
        </authorList>
    </citation>
    <scope>IDENTIFICATION</scope>
    <source>
        <tissue evidence="19">Brain</tissue>
    </source>
</reference>
<dbReference type="GO" id="GO:0007288">
    <property type="term" value="P:sperm axoneme assembly"/>
    <property type="evidence" value="ECO:0007669"/>
    <property type="project" value="UniProtKB-ARBA"/>
</dbReference>
<feature type="region of interest" description="Disordered" evidence="16">
    <location>
        <begin position="942"/>
        <end position="977"/>
    </location>
</feature>
<dbReference type="Pfam" id="PF23409">
    <property type="entry name" value="Beta-prop_EML"/>
    <property type="match status" value="1"/>
</dbReference>
<sequence>MKEPGDQDTDGRRLDKSKSDGKRSLSSLKSASKFAVREDATDETFVEGGESYLEDDDYDTERLEGSSGSFHYDYVDNIGDSQYVEDLAPASEEVEEEVKKKISENFFYDYTELISMPFVTPDSNIPLDLLTLVHSFGYDCRKRANLQLLDSNTVIYIAGNQLIFLNLKTKEQMYLRSSSGRGIGVIGVHPDKTYFTVAEKGVFPKIIIYEYPSLKPYRILQDGTELGYAYVDFDNSGTLLASVGSSPDYTLTIWNWKEEQPILRTKAFSQEVFKVTFNPEDDEQLTTSGSGHIKFWEMALTFTGLKLQGSLGRFGKTATTDIEGYMQLPDGKVLSGSEWGNMLLWEGGLIKVELCRAARKSCHQGPINQIMLDEGEVITIGADGCIRIWDFETVDTADSIDDTGLLEIEPINELQVGKNVKLFSMIKMNEIGSNFWLAQDANGAIWKLDLSFSNITQDPDCLFSFHSGAVEALAVSPLTYLMATTALDCSVRIYDFASKTPLAQMKFKQGGTALAWVPQLVSYTGAQIIAGFEDGVVRILELYDPKGLTIFAGRKKISDADIILKQVFKPHTARVTALAYERDGEILATGSKDQTVFFFEVEKDYKPIGYITTPGPVRQLVWSSNSHPDSTLLIICENGYVLETPLPTIKEEEENRDVVSYEIKDMDIKYFHFSSVKSKILRLIEIEKRKALRDLKKKEKEERRKQLAAEMGEDGEKELQVEEEEEEEEEEPLPEIFIPSTPCHILCGFYSEPGKFWVSLGGYDAGFLYHCEFPLYDQSTAITKKKDEPFDFRLLEDTEDNPIQTITFSIENARRKRQHDKLMKEVEEIKAGKREKLKALRNEFWKLLEMNQGLPKHMQFKRTDFDIDSKIRAEIGRKTAFKIQQVEKELAWEKEKHQIGLMKLQNRFRESLESDTIVVHAIQSDHKISSYRLVKPSKYCKSKRTSLSDRRTSKLERLEKEGAGRKDSQKDTGGNISVPEESIIEKGKKFRPKTLSEIMVENQIEKTRKLILKAERAQLKIQQRKKEWEELYKSKPQDDFEDPRDVQAIKEAQLYMGDFNLKTAADYKIPEHMRINAAKKEEELGHLDTLAHSKKKNMNKCILSLRDLKVAVIEEIQCLVQELKSIQSTLHVSKHIPIPEVPQILPEEVPEKRFQYDEETLLNFKRQQIKIQDETSSQLEKGESAISGGGFLRLSSIKDSDLTTRDSLSRSSKASSFSVDTVKFLEFEKADPIDIELEVMKRDEIKHLYMQQYLTNRIKELIVTFDAELHLLRHQKLKLDTQMKLSDLHHVTLFQEMLLLKNFEKQENILQERVNSLDKEEQDMQWKINETLKEMEEKKNEIAKLQDQEKALYAGFQAAIGENNKFANFLTKVLKKRIKRVKKKEVEGDADEDEESDESSEEESSLESDEDESGSDDEVFDDSICPTNCDVGLFELALQLREKRLDIEEALVEEKKIIDNLRKEHDTLSKKVKVVAANLNVAEEALEAYQREKQQRLNELLVVIPLKLHQVEHVVFGEIPNDLSGTLVFSNHSLGRLQERIIQLHEENSKQQKLNKECRERRKQLIREKREMAKTISKMEETVHQLMISKFGRVIDLEALQTLSVNTTLEELKIKKLRKELTNAKEMKMWEEKIAQVRWELMMKTKEHTKKLHQMNDLCIEKKKLDSRLNTLQNQQGNAFQGPRKADIVARQKVTELIQLQAERISALKEEIALLRKKGGLILPPIQPPQGEMKPMGL</sequence>
<keyword evidence="6 19" id="KW-0282">Flagellum</keyword>
<comment type="function">
    <text evidence="11">Flagellar protein involved in sperm flagellum axoneme organization and function.</text>
</comment>
<evidence type="ECO:0000256" key="10">
    <source>
        <dbReference type="ARBA" id="ARBA00023273"/>
    </source>
</evidence>
<keyword evidence="4 14" id="KW-0853">WD repeat</keyword>
<dbReference type="InterPro" id="IPR015943">
    <property type="entry name" value="WD40/YVTN_repeat-like_dom_sf"/>
</dbReference>
<dbReference type="PANTHER" id="PTHR14885:SF3">
    <property type="entry name" value="CILIA- AND FLAGELLA-ASSOCIATED PROTEIN 44"/>
    <property type="match status" value="1"/>
</dbReference>
<evidence type="ECO:0000256" key="8">
    <source>
        <dbReference type="ARBA" id="ARBA00023069"/>
    </source>
</evidence>
<dbReference type="Pfam" id="PF00400">
    <property type="entry name" value="WD40"/>
    <property type="match status" value="2"/>
</dbReference>
<evidence type="ECO:0000256" key="1">
    <source>
        <dbReference type="ARBA" id="ARBA00004611"/>
    </source>
</evidence>
<feature type="compositionally biased region" description="Acidic residues" evidence="16">
    <location>
        <begin position="711"/>
        <end position="733"/>
    </location>
</feature>
<evidence type="ECO:0000256" key="4">
    <source>
        <dbReference type="ARBA" id="ARBA00022574"/>
    </source>
</evidence>
<comment type="subcellular location">
    <subcellularLocation>
        <location evidence="1">Cytoplasm</location>
        <location evidence="1">Cytoskeleton</location>
        <location evidence="1">Flagellum axoneme</location>
    </subcellularLocation>
</comment>
<keyword evidence="3" id="KW-0597">Phosphoprotein</keyword>
<dbReference type="InterPro" id="IPR019775">
    <property type="entry name" value="WD40_repeat_CS"/>
</dbReference>
<organism evidence="18 19">
    <name type="scientific">Mustela putorius furo</name>
    <name type="common">European domestic ferret</name>
    <name type="synonym">Mustela furo</name>
    <dbReference type="NCBI Taxonomy" id="9669"/>
    <lineage>
        <taxon>Eukaryota</taxon>
        <taxon>Metazoa</taxon>
        <taxon>Chordata</taxon>
        <taxon>Craniata</taxon>
        <taxon>Vertebrata</taxon>
        <taxon>Euteleostomi</taxon>
        <taxon>Mammalia</taxon>
        <taxon>Eutheria</taxon>
        <taxon>Laurasiatheria</taxon>
        <taxon>Carnivora</taxon>
        <taxon>Caniformia</taxon>
        <taxon>Musteloidea</taxon>
        <taxon>Mustelidae</taxon>
        <taxon>Mustelinae</taxon>
        <taxon>Mustela</taxon>
    </lineage>
</organism>
<evidence type="ECO:0000256" key="15">
    <source>
        <dbReference type="SAM" id="Coils"/>
    </source>
</evidence>
<dbReference type="Gene3D" id="2.130.10.10">
    <property type="entry name" value="YVTN repeat-like/Quinoprotein amine dehydrogenase"/>
    <property type="match status" value="2"/>
</dbReference>
<dbReference type="FunFam" id="2.130.10.10:FF:000401">
    <property type="entry name" value="Cilia- and flagella-associated protein 44"/>
    <property type="match status" value="1"/>
</dbReference>
<feature type="region of interest" description="Disordered" evidence="16">
    <location>
        <begin position="1"/>
        <end position="53"/>
    </location>
</feature>
<evidence type="ECO:0000256" key="3">
    <source>
        <dbReference type="ARBA" id="ARBA00022553"/>
    </source>
</evidence>
<feature type="region of interest" description="Disordered" evidence="16">
    <location>
        <begin position="1384"/>
        <end position="1421"/>
    </location>
</feature>
<feature type="coiled-coil region" evidence="15">
    <location>
        <begin position="1655"/>
        <end position="1718"/>
    </location>
</feature>
<dbReference type="PROSITE" id="PS50082">
    <property type="entry name" value="WD_REPEATS_2"/>
    <property type="match status" value="2"/>
</dbReference>
<keyword evidence="5" id="KW-0677">Repeat</keyword>
<evidence type="ECO:0000256" key="13">
    <source>
        <dbReference type="ARBA" id="ARBA00074727"/>
    </source>
</evidence>
<dbReference type="PANTHER" id="PTHR14885">
    <property type="entry name" value="CILIA- AND FLAGELLA-ASSOCIATED PROTEIN 43-RELATED"/>
    <property type="match status" value="1"/>
</dbReference>
<dbReference type="SMART" id="SM00320">
    <property type="entry name" value="WD40"/>
    <property type="match status" value="6"/>
</dbReference>
<keyword evidence="8" id="KW-0969">Cilium</keyword>
<evidence type="ECO:0000256" key="9">
    <source>
        <dbReference type="ARBA" id="ARBA00023212"/>
    </source>
</evidence>
<comment type="similarity">
    <text evidence="12">Belongs to the CFAP44 family.</text>
</comment>
<feature type="repeat" description="WD" evidence="14">
    <location>
        <begin position="568"/>
        <end position="602"/>
    </location>
</feature>
<evidence type="ECO:0000256" key="12">
    <source>
        <dbReference type="ARBA" id="ARBA00060934"/>
    </source>
</evidence>
<evidence type="ECO:0000256" key="7">
    <source>
        <dbReference type="ARBA" id="ARBA00023054"/>
    </source>
</evidence>
<evidence type="ECO:0000256" key="5">
    <source>
        <dbReference type="ARBA" id="ARBA00022737"/>
    </source>
</evidence>